<evidence type="ECO:0000313" key="1">
    <source>
        <dbReference type="EMBL" id="KPQ35324.1"/>
    </source>
</evidence>
<accession>A0A0P7ZKL9</accession>
<dbReference type="AlphaFoldDB" id="A0A0P7ZKL9"/>
<protein>
    <submittedName>
        <fullName evidence="1">Hemin uptake protein hemP</fullName>
    </submittedName>
</protein>
<comment type="caution">
    <text evidence="1">The sequence shown here is derived from an EMBL/GenBank/DDBJ whole genome shotgun (WGS) entry which is preliminary data.</text>
</comment>
<dbReference type="Proteomes" id="UP000050465">
    <property type="component" value="Unassembled WGS sequence"/>
</dbReference>
<organism evidence="1 2">
    <name type="scientific">Phormidesmis priestleyi Ana</name>
    <dbReference type="NCBI Taxonomy" id="1666911"/>
    <lineage>
        <taxon>Bacteria</taxon>
        <taxon>Bacillati</taxon>
        <taxon>Cyanobacteriota</taxon>
        <taxon>Cyanophyceae</taxon>
        <taxon>Leptolyngbyales</taxon>
        <taxon>Leptolyngbyaceae</taxon>
        <taxon>Phormidesmis</taxon>
    </lineage>
</organism>
<dbReference type="STRING" id="1666911.HLUCCA11_11600"/>
<gene>
    <name evidence="1" type="ORF">HLUCCA11_11600</name>
</gene>
<reference evidence="1 2" key="1">
    <citation type="submission" date="2015-09" db="EMBL/GenBank/DDBJ databases">
        <title>Identification and resolution of microdiversity through metagenomic sequencing of parallel consortia.</title>
        <authorList>
            <person name="Nelson W.C."/>
            <person name="Romine M.F."/>
            <person name="Lindemann S.R."/>
        </authorList>
    </citation>
    <scope>NUCLEOTIDE SEQUENCE [LARGE SCALE GENOMIC DNA]</scope>
    <source>
        <strain evidence="1">Ana</strain>
    </source>
</reference>
<name>A0A0P7ZKL9_9CYAN</name>
<dbReference type="PATRIC" id="fig|1666911.3.peg.544"/>
<evidence type="ECO:0000313" key="2">
    <source>
        <dbReference type="Proteomes" id="UP000050465"/>
    </source>
</evidence>
<sequence>MKPQFATPLARAQIDQLMQPALIRVVDNIRKQLDKTDWQGKYEEDLIWPEGTPDLQKQEYTDLQKRLHGVGPEEHDQVSILISALPQPVPIYTLRLTKAGKTDETVDIWALCYQICALDSRTLDSRTEGDSPEASVMEADLSLFDEAGEVDWRSIDEKTKAIVERIFQALPT</sequence>
<proteinExistence type="predicted"/>
<dbReference type="EMBL" id="LJZR01000013">
    <property type="protein sequence ID" value="KPQ35324.1"/>
    <property type="molecule type" value="Genomic_DNA"/>
</dbReference>